<keyword evidence="9" id="KW-1185">Reference proteome</keyword>
<dbReference type="InterPro" id="IPR036259">
    <property type="entry name" value="MFS_trans_sf"/>
</dbReference>
<keyword evidence="2" id="KW-0813">Transport</keyword>
<feature type="transmembrane region" description="Helical" evidence="7">
    <location>
        <begin position="221"/>
        <end position="248"/>
    </location>
</feature>
<dbReference type="EMBL" id="JBHSRS010000084">
    <property type="protein sequence ID" value="MFC6284216.1"/>
    <property type="molecule type" value="Genomic_DNA"/>
</dbReference>
<accession>A0ABW1U2P7</accession>
<dbReference type="PANTHER" id="PTHR23513:SF9">
    <property type="entry name" value="ENTEROBACTIN EXPORTER ENTS"/>
    <property type="match status" value="1"/>
</dbReference>
<keyword evidence="5 7" id="KW-1133">Transmembrane helix</keyword>
<feature type="transmembrane region" description="Helical" evidence="7">
    <location>
        <begin position="298"/>
        <end position="323"/>
    </location>
</feature>
<name>A0ABW1U2P7_9BURK</name>
<reference evidence="9" key="1">
    <citation type="journal article" date="2019" name="Int. J. Syst. Evol. Microbiol.">
        <title>The Global Catalogue of Microorganisms (GCM) 10K type strain sequencing project: providing services to taxonomists for standard genome sequencing and annotation.</title>
        <authorList>
            <consortium name="The Broad Institute Genomics Platform"/>
            <consortium name="The Broad Institute Genome Sequencing Center for Infectious Disease"/>
            <person name="Wu L."/>
            <person name="Ma J."/>
        </authorList>
    </citation>
    <scope>NUCLEOTIDE SEQUENCE [LARGE SCALE GENOMIC DNA]</scope>
    <source>
        <strain evidence="9">CCUG 39402</strain>
    </source>
</reference>
<feature type="transmembrane region" description="Helical" evidence="7">
    <location>
        <begin position="268"/>
        <end position="286"/>
    </location>
</feature>
<comment type="caution">
    <text evidence="8">The sequence shown here is derived from an EMBL/GenBank/DDBJ whole genome shotgun (WGS) entry which is preliminary data.</text>
</comment>
<feature type="transmembrane region" description="Helical" evidence="7">
    <location>
        <begin position="47"/>
        <end position="68"/>
    </location>
</feature>
<dbReference type="Gene3D" id="1.20.1250.20">
    <property type="entry name" value="MFS general substrate transporter like domains"/>
    <property type="match status" value="1"/>
</dbReference>
<feature type="transmembrane region" description="Helical" evidence="7">
    <location>
        <begin position="80"/>
        <end position="98"/>
    </location>
</feature>
<dbReference type="PANTHER" id="PTHR23513">
    <property type="entry name" value="INTEGRAL MEMBRANE EFFLUX PROTEIN-RELATED"/>
    <property type="match status" value="1"/>
</dbReference>
<keyword evidence="4 7" id="KW-0812">Transmembrane</keyword>
<evidence type="ECO:0000256" key="7">
    <source>
        <dbReference type="SAM" id="Phobius"/>
    </source>
</evidence>
<keyword evidence="3" id="KW-1003">Cell membrane</keyword>
<gene>
    <name evidence="8" type="ORF">ACFQND_23560</name>
</gene>
<dbReference type="Pfam" id="PF05977">
    <property type="entry name" value="MFS_3"/>
    <property type="match status" value="1"/>
</dbReference>
<evidence type="ECO:0000313" key="8">
    <source>
        <dbReference type="EMBL" id="MFC6284216.1"/>
    </source>
</evidence>
<dbReference type="CDD" id="cd06173">
    <property type="entry name" value="MFS_MefA_like"/>
    <property type="match status" value="1"/>
</dbReference>
<evidence type="ECO:0000256" key="2">
    <source>
        <dbReference type="ARBA" id="ARBA00022448"/>
    </source>
</evidence>
<feature type="transmembrane region" description="Helical" evidence="7">
    <location>
        <begin position="21"/>
        <end position="41"/>
    </location>
</feature>
<dbReference type="InterPro" id="IPR010290">
    <property type="entry name" value="TM_effector"/>
</dbReference>
<keyword evidence="6 7" id="KW-0472">Membrane</keyword>
<comment type="subcellular location">
    <subcellularLocation>
        <location evidence="1">Cell membrane</location>
        <topology evidence="1">Multi-pass membrane protein</topology>
    </subcellularLocation>
</comment>
<dbReference type="Proteomes" id="UP001596270">
    <property type="component" value="Unassembled WGS sequence"/>
</dbReference>
<evidence type="ECO:0000256" key="4">
    <source>
        <dbReference type="ARBA" id="ARBA00022692"/>
    </source>
</evidence>
<feature type="transmembrane region" description="Helical" evidence="7">
    <location>
        <begin position="150"/>
        <end position="174"/>
    </location>
</feature>
<protein>
    <submittedName>
        <fullName evidence="8">MFS transporter</fullName>
    </submittedName>
</protein>
<sequence>MSSHTFKELLQQRAFIRMWCARLFGTMGTQMLMVAIGWHMYDLTGSAWDLGLVGLYQFLPALLLTLVAGHVADRVHRGRIIAGCFFTQAAVALILIAATQGWGATASAHWASRELLLGLSVLLGVARAFQMPAQQSLMPMLVPPAMLPRAMAFSSGGNQAAVIVGPALGGVIFVAGASAVYASCAALFVTGSVLISLVRYKHTPPPREPVSMRTLLAGARFVWFHKALLGAVSLDLFAVLLGGAIALLPMFAKDILHVGPWGLGLLRSAPAAGAVLTAVVLTRWPLARRVGHTMLAAVALYGVCMMVFGLSTSFLLSLLALAVSGGADMVSVVVRQTLVQIETPDDMRGRVSAINSVFIGASNQLGEFESGATAALLGPVGSVVLGGVGTVLVAVAWLRLFPSLARRDSLTAPARES</sequence>
<feature type="transmembrane region" description="Helical" evidence="7">
    <location>
        <begin position="376"/>
        <end position="398"/>
    </location>
</feature>
<organism evidence="8 9">
    <name type="scientific">Polaromonas aquatica</name>
    <dbReference type="NCBI Taxonomy" id="332657"/>
    <lineage>
        <taxon>Bacteria</taxon>
        <taxon>Pseudomonadati</taxon>
        <taxon>Pseudomonadota</taxon>
        <taxon>Betaproteobacteria</taxon>
        <taxon>Burkholderiales</taxon>
        <taxon>Comamonadaceae</taxon>
        <taxon>Polaromonas</taxon>
    </lineage>
</organism>
<proteinExistence type="predicted"/>
<evidence type="ECO:0000313" key="9">
    <source>
        <dbReference type="Proteomes" id="UP001596270"/>
    </source>
</evidence>
<evidence type="ECO:0000256" key="3">
    <source>
        <dbReference type="ARBA" id="ARBA00022475"/>
    </source>
</evidence>
<dbReference type="SUPFAM" id="SSF103473">
    <property type="entry name" value="MFS general substrate transporter"/>
    <property type="match status" value="1"/>
</dbReference>
<dbReference type="RefSeq" id="WP_371439974.1">
    <property type="nucleotide sequence ID" value="NZ_JBHSRS010000084.1"/>
</dbReference>
<evidence type="ECO:0000256" key="1">
    <source>
        <dbReference type="ARBA" id="ARBA00004651"/>
    </source>
</evidence>
<evidence type="ECO:0000256" key="6">
    <source>
        <dbReference type="ARBA" id="ARBA00023136"/>
    </source>
</evidence>
<evidence type="ECO:0000256" key="5">
    <source>
        <dbReference type="ARBA" id="ARBA00022989"/>
    </source>
</evidence>